<gene>
    <name evidence="1" type="ORF">AQPE_1714</name>
</gene>
<dbReference type="InterPro" id="IPR016181">
    <property type="entry name" value="Acyl_CoA_acyltransferase"/>
</dbReference>
<evidence type="ECO:0008006" key="3">
    <source>
        <dbReference type="Google" id="ProtNLM"/>
    </source>
</evidence>
<dbReference type="Proteomes" id="UP001193389">
    <property type="component" value="Chromosome"/>
</dbReference>
<dbReference type="KEGG" id="anf:AQPE_1714"/>
<name>A0A5K7S7L8_9BACT</name>
<dbReference type="Gene3D" id="3.40.630.30">
    <property type="match status" value="1"/>
</dbReference>
<sequence length="308" mass="35497">MSNPEIKFVDNKDIDRTKWDQCIANSSFGIVYAYSWYLDRICPYWDALVWGNYLYVMPLVNNKKYGISYIYQPFFTQQLGVFSNFPPEPDIVNQFLNSIPGKFRLTDMNLNLGNMPTADGYNIRKNTTYQLHLHSGADNIRTYYNSNTKRNIQKAIQNKISIFSVYDINQFLKFTQANLTKKSPEIKNKHYQALQKVISYALYHQLGEIYGAWDSANNLVASVFFLTSNQKSIYLAASSNQTGIEQSAMFLLIDTFIQNNAGKKQILDFEGSNIPGIARFYAGFGAIPETYYSVHQNQLPRLLQIFKK</sequence>
<evidence type="ECO:0000313" key="1">
    <source>
        <dbReference type="EMBL" id="BBE17558.1"/>
    </source>
</evidence>
<keyword evidence="2" id="KW-1185">Reference proteome</keyword>
<dbReference type="RefSeq" id="WP_318350542.1">
    <property type="nucleotide sequence ID" value="NZ_AP018694.1"/>
</dbReference>
<reference evidence="1" key="1">
    <citation type="journal article" date="2020" name="Int. J. Syst. Evol. Microbiol.">
        <title>Aquipluma nitroreducens gen. nov. sp. nov., a novel facultatively anaerobic bacterium isolated from a freshwater lake.</title>
        <authorList>
            <person name="Watanabe M."/>
            <person name="Kojima H."/>
            <person name="Fukui M."/>
        </authorList>
    </citation>
    <scope>NUCLEOTIDE SEQUENCE</scope>
    <source>
        <strain evidence="1">MeG22</strain>
    </source>
</reference>
<dbReference type="AlphaFoldDB" id="A0A5K7S7L8"/>
<dbReference type="EMBL" id="AP018694">
    <property type="protein sequence ID" value="BBE17558.1"/>
    <property type="molecule type" value="Genomic_DNA"/>
</dbReference>
<accession>A0A5K7S7L8</accession>
<proteinExistence type="predicted"/>
<protein>
    <recommendedName>
        <fullName evidence="3">BioF2-like acetyltransferase domain-containing protein</fullName>
    </recommendedName>
</protein>
<dbReference type="SUPFAM" id="SSF55729">
    <property type="entry name" value="Acyl-CoA N-acyltransferases (Nat)"/>
    <property type="match status" value="1"/>
</dbReference>
<organism evidence="1 2">
    <name type="scientific">Aquipluma nitroreducens</name>
    <dbReference type="NCBI Taxonomy" id="2010828"/>
    <lineage>
        <taxon>Bacteria</taxon>
        <taxon>Pseudomonadati</taxon>
        <taxon>Bacteroidota</taxon>
        <taxon>Bacteroidia</taxon>
        <taxon>Marinilabiliales</taxon>
        <taxon>Prolixibacteraceae</taxon>
        <taxon>Aquipluma</taxon>
    </lineage>
</organism>
<evidence type="ECO:0000313" key="2">
    <source>
        <dbReference type="Proteomes" id="UP001193389"/>
    </source>
</evidence>